<dbReference type="KEGG" id="cvt:B843_07955"/>
<evidence type="ECO:0008006" key="3">
    <source>
        <dbReference type="Google" id="ProtNLM"/>
    </source>
</evidence>
<dbReference type="HOGENOM" id="CLU_064674_0_0_11"/>
<dbReference type="RefSeq" id="WP_025252994.1">
    <property type="nucleotide sequence ID" value="NZ_CP004353.1"/>
</dbReference>
<dbReference type="STRING" id="1224164.B843_07955"/>
<reference evidence="1 2" key="1">
    <citation type="submission" date="2013-02" db="EMBL/GenBank/DDBJ databases">
        <title>The complete genome sequence of Corynebacterium vitaeruminis DSM 20294.</title>
        <authorList>
            <person name="Ruckert C."/>
            <person name="Albersmeier A."/>
            <person name="Kalinowski J."/>
        </authorList>
    </citation>
    <scope>NUCLEOTIDE SEQUENCE [LARGE SCALE GENOMIC DNA]</scope>
    <source>
        <strain evidence="2">ATCC 10234</strain>
    </source>
</reference>
<dbReference type="eggNOG" id="ENOG502ZG6B">
    <property type="taxonomic scope" value="Bacteria"/>
</dbReference>
<dbReference type="InterPro" id="IPR025447">
    <property type="entry name" value="DUF4192"/>
</dbReference>
<gene>
    <name evidence="1" type="ORF">B843_07955</name>
</gene>
<keyword evidence="2" id="KW-1185">Reference proteome</keyword>
<dbReference type="Pfam" id="PF13830">
    <property type="entry name" value="DUF4192"/>
    <property type="match status" value="1"/>
</dbReference>
<organism evidence="1 2">
    <name type="scientific">Corynebacterium vitaeruminis DSM 20294</name>
    <dbReference type="NCBI Taxonomy" id="1224164"/>
    <lineage>
        <taxon>Bacteria</taxon>
        <taxon>Bacillati</taxon>
        <taxon>Actinomycetota</taxon>
        <taxon>Actinomycetes</taxon>
        <taxon>Mycobacteriales</taxon>
        <taxon>Corynebacteriaceae</taxon>
        <taxon>Corynebacterium</taxon>
    </lineage>
</organism>
<evidence type="ECO:0000313" key="2">
    <source>
        <dbReference type="Proteomes" id="UP000019222"/>
    </source>
</evidence>
<accession>W5Y165</accession>
<dbReference type="EMBL" id="CP004353">
    <property type="protein sequence ID" value="AHI22976.1"/>
    <property type="molecule type" value="Genomic_DNA"/>
</dbReference>
<protein>
    <recommendedName>
        <fullName evidence="3">DUF4192 domain-containing protein</fullName>
    </recommendedName>
</protein>
<dbReference type="AlphaFoldDB" id="W5Y165"/>
<proteinExistence type="predicted"/>
<evidence type="ECO:0000313" key="1">
    <source>
        <dbReference type="EMBL" id="AHI22976.1"/>
    </source>
</evidence>
<name>W5Y165_9CORY</name>
<dbReference type="PATRIC" id="fig|1224164.3.peg.1600"/>
<dbReference type="Proteomes" id="UP000019222">
    <property type="component" value="Chromosome"/>
</dbReference>
<sequence length="356" mass="37854">MTNFSDKNRPCHGPISNPGTLLANLPGILGFYPHDSVILAGFHDGEVGNIHTLGPVLRLNIDDLRFLDDACEALARTGVAFCFAFVIGDEEDNRDAGVFDLLLAAASCGEVPILGAWHAPEIATGSPYALIFAEDGGPGPHSEWMSGSIPLVADSITMRGLVGAGELPDVDREEAMAFFRLVEVLSDPGETAERAQAMESALLHDPHGLRAALEELRTVLHSLSDDQGDEARDRAAEALAPWLARTWLRDCVISVLFELKHEARVALVEVSQRNSGEVRANALAIYAALVLGEPASFRAPIALAIAQEECPGHRLSQLLLQGYQQGIGVGVVETMKRGSLATLESAGVLGEGDLAA</sequence>